<dbReference type="Gene3D" id="3.20.20.80">
    <property type="entry name" value="Glycosidases"/>
    <property type="match status" value="1"/>
</dbReference>
<dbReference type="InterPro" id="IPR036259">
    <property type="entry name" value="MFS_trans_sf"/>
</dbReference>
<dbReference type="SUPFAM" id="SSF51445">
    <property type="entry name" value="(Trans)glycosidases"/>
    <property type="match status" value="1"/>
</dbReference>
<dbReference type="PANTHER" id="PTHR43447">
    <property type="entry name" value="ALPHA-AMYLASE"/>
    <property type="match status" value="1"/>
</dbReference>
<dbReference type="GO" id="GO:0005975">
    <property type="term" value="P:carbohydrate metabolic process"/>
    <property type="evidence" value="ECO:0007669"/>
    <property type="project" value="InterPro"/>
</dbReference>
<keyword evidence="6 9" id="KW-1133">Transmembrane helix</keyword>
<dbReference type="Pfam" id="PF00128">
    <property type="entry name" value="Alpha-amylase"/>
    <property type="match status" value="1"/>
</dbReference>
<keyword evidence="4" id="KW-0813">Transport</keyword>
<feature type="transmembrane region" description="Helical" evidence="9">
    <location>
        <begin position="168"/>
        <end position="191"/>
    </location>
</feature>
<evidence type="ECO:0000256" key="7">
    <source>
        <dbReference type="ARBA" id="ARBA00023136"/>
    </source>
</evidence>
<evidence type="ECO:0000259" key="10">
    <source>
        <dbReference type="Pfam" id="PF00128"/>
    </source>
</evidence>
<dbReference type="InterPro" id="IPR017853">
    <property type="entry name" value="GH"/>
</dbReference>
<evidence type="ECO:0000313" key="12">
    <source>
        <dbReference type="Proteomes" id="UP000712281"/>
    </source>
</evidence>
<proteinExistence type="inferred from homology"/>
<comment type="caution">
    <text evidence="11">The sequence shown here is derived from an EMBL/GenBank/DDBJ whole genome shotgun (WGS) entry which is preliminary data.</text>
</comment>
<dbReference type="SUPFAM" id="SSF103473">
    <property type="entry name" value="MFS general substrate transporter"/>
    <property type="match status" value="1"/>
</dbReference>
<evidence type="ECO:0000256" key="4">
    <source>
        <dbReference type="ARBA" id="ARBA00022448"/>
    </source>
</evidence>
<sequence>MGYYNNVFDECNDQTDIGAVMRNGREVILQAYNWESHKHNWYKNLDSKVPDISKSGFTSAWLPPPSQSLAPEGYLPQDLYSLNSAYGSEHLLKSLLGKMKQYKVRAMADIVINHRIGTTRGHGGMYNRYDGSSLPWDEHAVTSCTGGKNLPFTVLMTRLCPRGCEGSLMAFVMSAIALAFIVSGYLGIVLASFVEVTVDDHSGFAGGLAVEAVCVVVPLVFTSWIYDEEEKSKKEE</sequence>
<evidence type="ECO:0000256" key="9">
    <source>
        <dbReference type="SAM" id="Phobius"/>
    </source>
</evidence>
<evidence type="ECO:0000256" key="8">
    <source>
        <dbReference type="ARBA" id="ARBA00030238"/>
    </source>
</evidence>
<reference evidence="11" key="1">
    <citation type="submission" date="2019-12" db="EMBL/GenBank/DDBJ databases">
        <title>Genome sequencing and annotation of Brassica cretica.</title>
        <authorList>
            <person name="Studholme D.J."/>
            <person name="Sarris P.F."/>
        </authorList>
    </citation>
    <scope>NUCLEOTIDE SEQUENCE</scope>
    <source>
        <strain evidence="11">PFS-001/15</strain>
        <tissue evidence="11">Leaf</tissue>
    </source>
</reference>
<comment type="similarity">
    <text evidence="3">Belongs to the glycosyl hydrolase 13 family.</text>
</comment>
<keyword evidence="5 9" id="KW-0812">Transmembrane</keyword>
<feature type="domain" description="Glycosyl hydrolase family 13 catalytic" evidence="10">
    <location>
        <begin position="47"/>
        <end position="115"/>
    </location>
</feature>
<comment type="subcellular location">
    <subcellularLocation>
        <location evidence="1">Membrane</location>
        <topology evidence="1">Multi-pass membrane protein</topology>
    </subcellularLocation>
</comment>
<dbReference type="GO" id="GO:0016020">
    <property type="term" value="C:membrane"/>
    <property type="evidence" value="ECO:0007669"/>
    <property type="project" value="UniProtKB-SubCell"/>
</dbReference>
<dbReference type="InterPro" id="IPR006047">
    <property type="entry name" value="GH13_cat_dom"/>
</dbReference>
<dbReference type="EMBL" id="QGKW02000276">
    <property type="protein sequence ID" value="KAF2607575.1"/>
    <property type="molecule type" value="Genomic_DNA"/>
</dbReference>
<evidence type="ECO:0000256" key="5">
    <source>
        <dbReference type="ARBA" id="ARBA00022692"/>
    </source>
</evidence>
<organism evidence="11 12">
    <name type="scientific">Brassica cretica</name>
    <name type="common">Mustard</name>
    <dbReference type="NCBI Taxonomy" id="69181"/>
    <lineage>
        <taxon>Eukaryota</taxon>
        <taxon>Viridiplantae</taxon>
        <taxon>Streptophyta</taxon>
        <taxon>Embryophyta</taxon>
        <taxon>Tracheophyta</taxon>
        <taxon>Spermatophyta</taxon>
        <taxon>Magnoliopsida</taxon>
        <taxon>eudicotyledons</taxon>
        <taxon>Gunneridae</taxon>
        <taxon>Pentapetalae</taxon>
        <taxon>rosids</taxon>
        <taxon>malvids</taxon>
        <taxon>Brassicales</taxon>
        <taxon>Brassicaceae</taxon>
        <taxon>Brassiceae</taxon>
        <taxon>Brassica</taxon>
    </lineage>
</organism>
<dbReference type="AlphaFoldDB" id="A0A8S9LK96"/>
<name>A0A8S9LK96_BRACR</name>
<evidence type="ECO:0000256" key="2">
    <source>
        <dbReference type="ARBA" id="ARBA00007015"/>
    </source>
</evidence>
<evidence type="ECO:0000256" key="1">
    <source>
        <dbReference type="ARBA" id="ARBA00004141"/>
    </source>
</evidence>
<keyword evidence="7 9" id="KW-0472">Membrane</keyword>
<evidence type="ECO:0000313" key="11">
    <source>
        <dbReference type="EMBL" id="KAF2607575.1"/>
    </source>
</evidence>
<evidence type="ECO:0000256" key="6">
    <source>
        <dbReference type="ARBA" id="ARBA00022989"/>
    </source>
</evidence>
<dbReference type="Proteomes" id="UP000712281">
    <property type="component" value="Unassembled WGS sequence"/>
</dbReference>
<feature type="transmembrane region" description="Helical" evidence="9">
    <location>
        <begin position="203"/>
        <end position="226"/>
    </location>
</feature>
<evidence type="ECO:0000256" key="3">
    <source>
        <dbReference type="ARBA" id="ARBA00008061"/>
    </source>
</evidence>
<protein>
    <recommendedName>
        <fullName evidence="8">1,4-alpha-D-glucan glucanohydrolase</fullName>
    </recommendedName>
</protein>
<accession>A0A8S9LK96</accession>
<dbReference type="Pfam" id="PF03092">
    <property type="entry name" value="BT1"/>
    <property type="match status" value="1"/>
</dbReference>
<gene>
    <name evidence="11" type="ORF">F2Q68_00046527</name>
</gene>
<dbReference type="InterPro" id="IPR039309">
    <property type="entry name" value="BT1"/>
</dbReference>
<comment type="similarity">
    <text evidence="2">Belongs to the major facilitator superfamily. Folate-biopterin transporter (TC 2.A.71) family.</text>
</comment>